<name>A0ABV8DI74_9BURK</name>
<keyword evidence="2" id="KW-1185">Reference proteome</keyword>
<accession>A0ABV8DI74</accession>
<dbReference type="EMBL" id="JBHSAJ010000151">
    <property type="protein sequence ID" value="MFC3937927.1"/>
    <property type="molecule type" value="Genomic_DNA"/>
</dbReference>
<organism evidence="1 2">
    <name type="scientific">Acidovorax facilis</name>
    <dbReference type="NCBI Taxonomy" id="12917"/>
    <lineage>
        <taxon>Bacteria</taxon>
        <taxon>Pseudomonadati</taxon>
        <taxon>Pseudomonadota</taxon>
        <taxon>Betaproteobacteria</taxon>
        <taxon>Burkholderiales</taxon>
        <taxon>Comamonadaceae</taxon>
        <taxon>Acidovorax</taxon>
    </lineage>
</organism>
<protein>
    <submittedName>
        <fullName evidence="1">PD-(D/E)XK nuclease family protein</fullName>
    </submittedName>
</protein>
<dbReference type="Pfam" id="PF14281">
    <property type="entry name" value="PDDEXK_4"/>
    <property type="match status" value="1"/>
</dbReference>
<dbReference type="InterPro" id="IPR029470">
    <property type="entry name" value="PDDEXK_4"/>
</dbReference>
<evidence type="ECO:0000313" key="1">
    <source>
        <dbReference type="EMBL" id="MFC3937927.1"/>
    </source>
</evidence>
<dbReference type="Proteomes" id="UP001595693">
    <property type="component" value="Unassembled WGS sequence"/>
</dbReference>
<evidence type="ECO:0000313" key="2">
    <source>
        <dbReference type="Proteomes" id="UP001595693"/>
    </source>
</evidence>
<reference evidence="2" key="1">
    <citation type="journal article" date="2019" name="Int. J. Syst. Evol. Microbiol.">
        <title>The Global Catalogue of Microorganisms (GCM) 10K type strain sequencing project: providing services to taxonomists for standard genome sequencing and annotation.</title>
        <authorList>
            <consortium name="The Broad Institute Genomics Platform"/>
            <consortium name="The Broad Institute Genome Sequencing Center for Infectious Disease"/>
            <person name="Wu L."/>
            <person name="Ma J."/>
        </authorList>
    </citation>
    <scope>NUCLEOTIDE SEQUENCE [LARGE SCALE GENOMIC DNA]</scope>
    <source>
        <strain evidence="2">CCUG 2113</strain>
    </source>
</reference>
<gene>
    <name evidence="1" type="ORF">ACFOW3_25225</name>
</gene>
<sequence length="445" mass="50168">MELGDLQAFCADKNLHELIELSRSSDDLLTLIRPRETQFADLLAWAMDAGEGHRQGDAVFRSFLLALYSAGSEEQPGDRLRKNSHSWHFAQHWTPARILAADFGSVVCYREYTMTGDLPKSSRPDFVIVDPANKLVIVVEIKAGAAFGKGQLAEYLDVANKVLVKKAAFKDYDKAFVALDPNLDSSQLPTTFDNRWIGMDYAWLNHAEMRAQSAVQRGDRSSAPLLSFCRAVTDYEDPTEQRLSKLAGELAIQHPAVVAALKAARANARVLESWTTRLLDGDGASHELFRLYVQHQRALNRLVGLSHMRLLLTKLAEAYPLLEGTPEVVESGRVWFRRAMPLEPERQPPMQAGYWPLVLSIRHQNSRQYAAEPRFRISLHWWATDIDPGSPMMRAAAILGKHFDKRGLDKHRVNRMKLHEEFCSGVKSATEKTSALIDKIQLISR</sequence>
<comment type="caution">
    <text evidence="1">The sequence shown here is derived from an EMBL/GenBank/DDBJ whole genome shotgun (WGS) entry which is preliminary data.</text>
</comment>
<dbReference type="RefSeq" id="WP_252635927.1">
    <property type="nucleotide sequence ID" value="NZ_JAMXAX010000183.1"/>
</dbReference>
<proteinExistence type="predicted"/>